<proteinExistence type="predicted"/>
<reference evidence="2 3" key="1">
    <citation type="submission" date="2016-06" db="EMBL/GenBank/DDBJ databases">
        <authorList>
            <person name="Kjaerup R.B."/>
            <person name="Dalgaard T.S."/>
            <person name="Juul-Madsen H.R."/>
        </authorList>
    </citation>
    <scope>NUCLEOTIDE SEQUENCE [LARGE SCALE GENOMIC DNA]</scope>
    <source>
        <strain evidence="2 3">DSM 43904</strain>
    </source>
</reference>
<accession>A0A1C5IUV1</accession>
<keyword evidence="3" id="KW-1185">Reference proteome</keyword>
<dbReference type="InterPro" id="IPR016181">
    <property type="entry name" value="Acyl_CoA_acyltransferase"/>
</dbReference>
<gene>
    <name evidence="2" type="ORF">GA0070609_3781</name>
</gene>
<dbReference type="Proteomes" id="UP000198217">
    <property type="component" value="Chromosome I"/>
</dbReference>
<name>A0A1C5IUV1_9ACTN</name>
<dbReference type="PANTHER" id="PTHR42791:SF1">
    <property type="entry name" value="N-ACETYLTRANSFERASE DOMAIN-CONTAINING PROTEIN"/>
    <property type="match status" value="1"/>
</dbReference>
<dbReference type="InterPro" id="IPR000182">
    <property type="entry name" value="GNAT_dom"/>
</dbReference>
<dbReference type="PROSITE" id="PS51186">
    <property type="entry name" value="GNAT"/>
    <property type="match status" value="1"/>
</dbReference>
<evidence type="ECO:0000313" key="2">
    <source>
        <dbReference type="EMBL" id="SCG62147.1"/>
    </source>
</evidence>
<dbReference type="CDD" id="cd04301">
    <property type="entry name" value="NAT_SF"/>
    <property type="match status" value="1"/>
</dbReference>
<dbReference type="Pfam" id="PF13508">
    <property type="entry name" value="Acetyltransf_7"/>
    <property type="match status" value="1"/>
</dbReference>
<dbReference type="PANTHER" id="PTHR42791">
    <property type="entry name" value="GNAT FAMILY ACETYLTRANSFERASE"/>
    <property type="match status" value="1"/>
</dbReference>
<feature type="domain" description="N-acetyltransferase" evidence="1">
    <location>
        <begin position="61"/>
        <end position="198"/>
    </location>
</feature>
<evidence type="ECO:0000313" key="3">
    <source>
        <dbReference type="Proteomes" id="UP000198217"/>
    </source>
</evidence>
<dbReference type="GO" id="GO:0016747">
    <property type="term" value="F:acyltransferase activity, transferring groups other than amino-acyl groups"/>
    <property type="evidence" value="ECO:0007669"/>
    <property type="project" value="InterPro"/>
</dbReference>
<evidence type="ECO:0000259" key="1">
    <source>
        <dbReference type="PROSITE" id="PS51186"/>
    </source>
</evidence>
<dbReference type="InterPro" id="IPR052523">
    <property type="entry name" value="Trichothecene_AcTrans"/>
</dbReference>
<protein>
    <submittedName>
        <fullName evidence="2">Acetyltransferase (GNAT) family protein</fullName>
    </submittedName>
</protein>
<dbReference type="EMBL" id="LT607750">
    <property type="protein sequence ID" value="SCG62147.1"/>
    <property type="molecule type" value="Genomic_DNA"/>
</dbReference>
<organism evidence="2 3">
    <name type="scientific">Micromonospora echinaurantiaca</name>
    <dbReference type="NCBI Taxonomy" id="47857"/>
    <lineage>
        <taxon>Bacteria</taxon>
        <taxon>Bacillati</taxon>
        <taxon>Actinomycetota</taxon>
        <taxon>Actinomycetes</taxon>
        <taxon>Micromonosporales</taxon>
        <taxon>Micromonosporaceae</taxon>
        <taxon>Micromonospora</taxon>
    </lineage>
</organism>
<sequence length="198" mass="22261">MTRAAEVAVRRLEPAETALVAGRIAEAFLVLDATRWLVPDAARRQAVLARNFEILVDHAMRHGLVYGTEDRDAVAVWFPSVGEPVPPPADYAARLAAACGEWTERFVHLDELFAANHPHPEHHHLAFLAVRPARQGQGLGTALLRHHHDWLDAHGVPGYLEASSELSRDLYARHGYRVAEPFRLPDGTPFWPMWREPR</sequence>
<dbReference type="AlphaFoldDB" id="A0A1C5IUV1"/>
<dbReference type="SUPFAM" id="SSF55729">
    <property type="entry name" value="Acyl-CoA N-acyltransferases (Nat)"/>
    <property type="match status" value="1"/>
</dbReference>
<keyword evidence="2" id="KW-0808">Transferase</keyword>
<dbReference type="Gene3D" id="3.40.630.30">
    <property type="match status" value="1"/>
</dbReference>
<dbReference type="RefSeq" id="WP_231928328.1">
    <property type="nucleotide sequence ID" value="NZ_LT607750.1"/>
</dbReference>